<proteinExistence type="predicted"/>
<feature type="non-terminal residue" evidence="2">
    <location>
        <position position="1"/>
    </location>
</feature>
<name>X0VZY1_9ZZZZ</name>
<dbReference type="Pfam" id="PF10400">
    <property type="entry name" value="Vir_act_alpha_C"/>
    <property type="match status" value="1"/>
</dbReference>
<accession>X0VZY1</accession>
<organism evidence="2">
    <name type="scientific">marine sediment metagenome</name>
    <dbReference type="NCBI Taxonomy" id="412755"/>
    <lineage>
        <taxon>unclassified sequences</taxon>
        <taxon>metagenomes</taxon>
        <taxon>ecological metagenomes</taxon>
    </lineage>
</organism>
<dbReference type="InterPro" id="IPR018309">
    <property type="entry name" value="Tscrpt_reg_PadR_C"/>
</dbReference>
<dbReference type="AlphaFoldDB" id="X0VZY1"/>
<dbReference type="EMBL" id="BARS01028231">
    <property type="protein sequence ID" value="GAG06031.1"/>
    <property type="molecule type" value="Genomic_DNA"/>
</dbReference>
<protein>
    <recommendedName>
        <fullName evidence="1">Transcription regulator PadR C-terminal domain-containing protein</fullName>
    </recommendedName>
</protein>
<evidence type="ECO:0000259" key="1">
    <source>
        <dbReference type="Pfam" id="PF10400"/>
    </source>
</evidence>
<feature type="domain" description="Transcription regulator PadR C-terminal" evidence="1">
    <location>
        <begin position="4"/>
        <end position="74"/>
    </location>
</feature>
<sequence>SQIKLDELAFEIKRYKKEKEKQLRYLNDVELWIKEYSREKKFIEDAFYWNLIVKKEYKSIAAGIEWVDECLHLIEQKKRKK</sequence>
<evidence type="ECO:0000313" key="2">
    <source>
        <dbReference type="EMBL" id="GAG06031.1"/>
    </source>
</evidence>
<gene>
    <name evidence="2" type="ORF">S01H1_44266</name>
</gene>
<comment type="caution">
    <text evidence="2">The sequence shown here is derived from an EMBL/GenBank/DDBJ whole genome shotgun (WGS) entry which is preliminary data.</text>
</comment>
<reference evidence="2" key="1">
    <citation type="journal article" date="2014" name="Front. Microbiol.">
        <title>High frequency of phylogenetically diverse reductive dehalogenase-homologous genes in deep subseafloor sedimentary metagenomes.</title>
        <authorList>
            <person name="Kawai M."/>
            <person name="Futagami T."/>
            <person name="Toyoda A."/>
            <person name="Takaki Y."/>
            <person name="Nishi S."/>
            <person name="Hori S."/>
            <person name="Arai W."/>
            <person name="Tsubouchi T."/>
            <person name="Morono Y."/>
            <person name="Uchiyama I."/>
            <person name="Ito T."/>
            <person name="Fujiyama A."/>
            <person name="Inagaki F."/>
            <person name="Takami H."/>
        </authorList>
    </citation>
    <scope>NUCLEOTIDE SEQUENCE</scope>
    <source>
        <strain evidence="2">Expedition CK06-06</strain>
    </source>
</reference>